<dbReference type="Proteomes" id="UP001500842">
    <property type="component" value="Unassembled WGS sequence"/>
</dbReference>
<dbReference type="Gene3D" id="3.30.200.20">
    <property type="entry name" value="Phosphorylase Kinase, domain 1"/>
    <property type="match status" value="1"/>
</dbReference>
<evidence type="ECO:0000259" key="1">
    <source>
        <dbReference type="Pfam" id="PF01636"/>
    </source>
</evidence>
<dbReference type="RefSeq" id="WP_141005713.1">
    <property type="nucleotide sequence ID" value="NZ_BAAAOR010000016.1"/>
</dbReference>
<dbReference type="Gene3D" id="3.90.1200.10">
    <property type="match status" value="1"/>
</dbReference>
<evidence type="ECO:0000313" key="3">
    <source>
        <dbReference type="Proteomes" id="UP001500842"/>
    </source>
</evidence>
<dbReference type="CDD" id="cd05154">
    <property type="entry name" value="ACAD10_11_N-like"/>
    <property type="match status" value="1"/>
</dbReference>
<accession>A0ABN2AHG4</accession>
<dbReference type="EMBL" id="BAAAOR010000016">
    <property type="protein sequence ID" value="GAA1518566.1"/>
    <property type="molecule type" value="Genomic_DNA"/>
</dbReference>
<reference evidence="2 3" key="1">
    <citation type="journal article" date="2019" name="Int. J. Syst. Evol. Microbiol.">
        <title>The Global Catalogue of Microorganisms (GCM) 10K type strain sequencing project: providing services to taxonomists for standard genome sequencing and annotation.</title>
        <authorList>
            <consortium name="The Broad Institute Genomics Platform"/>
            <consortium name="The Broad Institute Genome Sequencing Center for Infectious Disease"/>
            <person name="Wu L."/>
            <person name="Ma J."/>
        </authorList>
    </citation>
    <scope>NUCLEOTIDE SEQUENCE [LARGE SCALE GENOMIC DNA]</scope>
    <source>
        <strain evidence="2 3">JCM 14942</strain>
    </source>
</reference>
<dbReference type="InterPro" id="IPR011009">
    <property type="entry name" value="Kinase-like_dom_sf"/>
</dbReference>
<dbReference type="InterPro" id="IPR051678">
    <property type="entry name" value="AGP_Transferase"/>
</dbReference>
<dbReference type="InterPro" id="IPR002575">
    <property type="entry name" value="Aminoglycoside_PTrfase"/>
</dbReference>
<evidence type="ECO:0000313" key="2">
    <source>
        <dbReference type="EMBL" id="GAA1518566.1"/>
    </source>
</evidence>
<proteinExistence type="predicted"/>
<dbReference type="PANTHER" id="PTHR21310:SF40">
    <property type="entry name" value="AMINOGLYCOSIDE PHOSPHOTRANSFERASE DOMAIN-CONTAINING PROTEIN-RELATED"/>
    <property type="match status" value="1"/>
</dbReference>
<dbReference type="SUPFAM" id="SSF56112">
    <property type="entry name" value="Protein kinase-like (PK-like)"/>
    <property type="match status" value="1"/>
</dbReference>
<dbReference type="Pfam" id="PF01636">
    <property type="entry name" value="APH"/>
    <property type="match status" value="1"/>
</dbReference>
<protein>
    <submittedName>
        <fullName evidence="2">Phosphotransferase family protein</fullName>
    </submittedName>
</protein>
<dbReference type="PANTHER" id="PTHR21310">
    <property type="entry name" value="AMINOGLYCOSIDE PHOSPHOTRANSFERASE-RELATED-RELATED"/>
    <property type="match status" value="1"/>
</dbReference>
<organism evidence="2 3">
    <name type="scientific">Nocardioides humi</name>
    <dbReference type="NCBI Taxonomy" id="449461"/>
    <lineage>
        <taxon>Bacteria</taxon>
        <taxon>Bacillati</taxon>
        <taxon>Actinomycetota</taxon>
        <taxon>Actinomycetes</taxon>
        <taxon>Propionibacteriales</taxon>
        <taxon>Nocardioidaceae</taxon>
        <taxon>Nocardioides</taxon>
    </lineage>
</organism>
<sequence>MATDPAANRRLLAALRPWLLEQGADPDDVVVDHVSTPTSGGFSNGTWLFRVQWPDGSVHESRELVLRTPPAGPTFLHLPTLDLQGEVMAALGDSAVPVPRVLWRGREEDDTPYLLMGRVAGRPPADSPPYTEGGWILDLPPGARRRLHDAAVEAMAAVHAVDLAAVEIPSLERPEPGRTALDLRLAFYEAYYDYVARELGSAHVHVERGLAWLRDNRPAEEEDAVLNWGDSRFGNLIFEPGGTEVAALLDWEFACVASPAHDVAHWMFADRYFTEGIGVPRPEGFPTGAEQLDHYRALTGRALDDLPYYEVALATQSAINVMRVAQVSIAAGWMPAAPGAGIETGSTLILRRLLGDRVEGAATHFAKS</sequence>
<gene>
    <name evidence="2" type="ORF">GCM10009788_23270</name>
</gene>
<name>A0ABN2AHG4_9ACTN</name>
<feature type="domain" description="Aminoglycoside phosphotransferase" evidence="1">
    <location>
        <begin position="37"/>
        <end position="275"/>
    </location>
</feature>
<comment type="caution">
    <text evidence="2">The sequence shown here is derived from an EMBL/GenBank/DDBJ whole genome shotgun (WGS) entry which is preliminary data.</text>
</comment>
<dbReference type="InterPro" id="IPR041726">
    <property type="entry name" value="ACAD10_11_N"/>
</dbReference>
<keyword evidence="3" id="KW-1185">Reference proteome</keyword>